<dbReference type="EMBL" id="CP001681">
    <property type="protein sequence ID" value="ACU02933.1"/>
    <property type="molecule type" value="Genomic_DNA"/>
</dbReference>
<dbReference type="Pfam" id="PF14322">
    <property type="entry name" value="SusD-like_3"/>
    <property type="match status" value="1"/>
</dbReference>
<keyword evidence="9" id="KW-1185">Reference proteome</keyword>
<evidence type="ECO:0000259" key="6">
    <source>
        <dbReference type="Pfam" id="PF07980"/>
    </source>
</evidence>
<sequence length="642" mass="73406">MKKINIILLITLIGTFMSCKKFLDVVPDNVATIDYAFNLRSSAEKYLFTCYSYMPANGHFNTNTGFSAADEIWYPNPPMDVSTNFYSIALGLQNSDNPFGNYWSGSRGGKPLFRGIRDCNIFLDNINKVEEMNTWEKERWIAEVKFLKAYYHFYLLRMYGPIPLMKENLPIASSPEQVQVRRAPLDSCVNYIVQLLDESFDNPNLPESVASTEVSELGRITKPIVKALKAKVLVTAASPLFNGNPEYAGFSDKQGVPLFTPAYDATKWQRAADACKEAIDYCHAQGYRLSTFPGLATYVINDTIRKQLEIRTAITQREANPEVIWANTNSRADVNMQRWSMPIIAGGATSGSGPKGILAPTLKMAEMFYTEHGLPINSDKTWDYAGRYELKVAADKDRFYVKLDSNTVKLHFDREPRFYASIGFDRGIWFGNWVNNNDITKNLNFVQARASEISARQGISNFSITGYWIKKLVNIETFCAADGNITSNTVTYPWPELRLSDLYLLYAEALNEVNGYSPATTAYLNLVRERAGVLSVEEAWDRFSTQPGYYNDKTNLRKIIHQERSIELAFEGQRFWDLRRWKEAHKDLNQPVKGWDITQKSANSFYRSVLLYNQYFTMKEYLWPIELGEMQINKNLVQNPGW</sequence>
<dbReference type="Pfam" id="PF07980">
    <property type="entry name" value="SusD_RagB"/>
    <property type="match status" value="1"/>
</dbReference>
<dbReference type="InterPro" id="IPR033985">
    <property type="entry name" value="SusD-like_N"/>
</dbReference>
<dbReference type="PROSITE" id="PS51257">
    <property type="entry name" value="PROKAR_LIPOPROTEIN"/>
    <property type="match status" value="1"/>
</dbReference>
<keyword evidence="3" id="KW-0732">Signal</keyword>
<dbReference type="InterPro" id="IPR012944">
    <property type="entry name" value="SusD_RagB_dom"/>
</dbReference>
<dbReference type="Proteomes" id="UP000000852">
    <property type="component" value="Chromosome"/>
</dbReference>
<dbReference type="eggNOG" id="COG0614">
    <property type="taxonomic scope" value="Bacteria"/>
</dbReference>
<name>C6Y1F7_PEDHD</name>
<evidence type="ECO:0000256" key="4">
    <source>
        <dbReference type="ARBA" id="ARBA00023136"/>
    </source>
</evidence>
<accession>C6Y1F7</accession>
<comment type="similarity">
    <text evidence="2">Belongs to the SusD family.</text>
</comment>
<gene>
    <name evidence="8" type="ordered locus">Phep_0711</name>
</gene>
<dbReference type="HOGENOM" id="CLU_015553_0_3_10"/>
<dbReference type="SUPFAM" id="SSF48452">
    <property type="entry name" value="TPR-like"/>
    <property type="match status" value="1"/>
</dbReference>
<dbReference type="AlphaFoldDB" id="C6Y1F7"/>
<protein>
    <submittedName>
        <fullName evidence="8">RagB/SusD domain protein</fullName>
    </submittedName>
</protein>
<dbReference type="Gene3D" id="1.25.40.390">
    <property type="match status" value="1"/>
</dbReference>
<organism evidence="8 9">
    <name type="scientific">Pedobacter heparinus (strain ATCC 13125 / DSM 2366 / CIP 104194 / JCM 7457 / NBRC 12017 / NCIMB 9290 / NRRL B-14731 / HIM 762-3)</name>
    <dbReference type="NCBI Taxonomy" id="485917"/>
    <lineage>
        <taxon>Bacteria</taxon>
        <taxon>Pseudomonadati</taxon>
        <taxon>Bacteroidota</taxon>
        <taxon>Sphingobacteriia</taxon>
        <taxon>Sphingobacteriales</taxon>
        <taxon>Sphingobacteriaceae</taxon>
        <taxon>Pedobacter</taxon>
    </lineage>
</organism>
<evidence type="ECO:0000313" key="8">
    <source>
        <dbReference type="EMBL" id="ACU02933.1"/>
    </source>
</evidence>
<evidence type="ECO:0000256" key="3">
    <source>
        <dbReference type="ARBA" id="ARBA00022729"/>
    </source>
</evidence>
<dbReference type="InterPro" id="IPR011990">
    <property type="entry name" value="TPR-like_helical_dom_sf"/>
</dbReference>
<feature type="domain" description="SusD-like N-terminal" evidence="7">
    <location>
        <begin position="21"/>
        <end position="201"/>
    </location>
</feature>
<dbReference type="STRING" id="485917.Phep_0711"/>
<dbReference type="RefSeq" id="WP_012780879.1">
    <property type="nucleotide sequence ID" value="NC_013061.1"/>
</dbReference>
<evidence type="ECO:0000256" key="5">
    <source>
        <dbReference type="ARBA" id="ARBA00023237"/>
    </source>
</evidence>
<evidence type="ECO:0000313" key="9">
    <source>
        <dbReference type="Proteomes" id="UP000000852"/>
    </source>
</evidence>
<dbReference type="OrthoDB" id="608091at2"/>
<reference evidence="8 9" key="1">
    <citation type="journal article" date="2009" name="Stand. Genomic Sci.">
        <title>Complete genome sequence of Pedobacter heparinus type strain (HIM 762-3).</title>
        <authorList>
            <person name="Han C."/>
            <person name="Spring S."/>
            <person name="Lapidus A."/>
            <person name="Del Rio T.G."/>
            <person name="Tice H."/>
            <person name="Copeland A."/>
            <person name="Cheng J.F."/>
            <person name="Lucas S."/>
            <person name="Chen F."/>
            <person name="Nolan M."/>
            <person name="Bruce D."/>
            <person name="Goodwin L."/>
            <person name="Pitluck S."/>
            <person name="Ivanova N."/>
            <person name="Mavromatis K."/>
            <person name="Mikhailova N."/>
            <person name="Pati A."/>
            <person name="Chen A."/>
            <person name="Palaniappan K."/>
            <person name="Land M."/>
            <person name="Hauser L."/>
            <person name="Chang Y.J."/>
            <person name="Jeffries C.C."/>
            <person name="Saunders E."/>
            <person name="Chertkov O."/>
            <person name="Brettin T."/>
            <person name="Goker M."/>
            <person name="Rohde M."/>
            <person name="Bristow J."/>
            <person name="Eisen J.A."/>
            <person name="Markowitz V."/>
            <person name="Hugenholtz P."/>
            <person name="Kyrpides N.C."/>
            <person name="Klenk H.P."/>
            <person name="Detter J.C."/>
        </authorList>
    </citation>
    <scope>NUCLEOTIDE SEQUENCE [LARGE SCALE GENOMIC DNA]</scope>
    <source>
        <strain evidence="9">ATCC 13125 / DSM 2366 / CIP 104194 / JCM 7457 / NBRC 12017 / NCIMB 9290 / NRRL B-14731 / HIM 762-3</strain>
    </source>
</reference>
<dbReference type="GO" id="GO:0009279">
    <property type="term" value="C:cell outer membrane"/>
    <property type="evidence" value="ECO:0007669"/>
    <property type="project" value="UniProtKB-SubCell"/>
</dbReference>
<comment type="subcellular location">
    <subcellularLocation>
        <location evidence="1">Cell outer membrane</location>
    </subcellularLocation>
</comment>
<keyword evidence="4" id="KW-0472">Membrane</keyword>
<evidence type="ECO:0000259" key="7">
    <source>
        <dbReference type="Pfam" id="PF14322"/>
    </source>
</evidence>
<keyword evidence="5" id="KW-0998">Cell outer membrane</keyword>
<proteinExistence type="inferred from homology"/>
<feature type="domain" description="RagB/SusD" evidence="6">
    <location>
        <begin position="321"/>
        <end position="642"/>
    </location>
</feature>
<evidence type="ECO:0000256" key="2">
    <source>
        <dbReference type="ARBA" id="ARBA00006275"/>
    </source>
</evidence>
<evidence type="ECO:0000256" key="1">
    <source>
        <dbReference type="ARBA" id="ARBA00004442"/>
    </source>
</evidence>
<dbReference type="KEGG" id="phe:Phep_0711"/>